<reference evidence="5 6" key="1">
    <citation type="journal article" date="2011" name="Proc. Natl. Acad. Sci. U.S.A.">
        <title>Comparative genomics of xylose-fermenting fungi for enhanced biofuel production.</title>
        <authorList>
            <person name="Wohlbach D.J."/>
            <person name="Kuo A."/>
            <person name="Sato T.K."/>
            <person name="Potts K.M."/>
            <person name="Salamov A.A."/>
            <person name="LaButti K.M."/>
            <person name="Sun H."/>
            <person name="Clum A."/>
            <person name="Pangilinan J.L."/>
            <person name="Lindquist E.A."/>
            <person name="Lucas S."/>
            <person name="Lapidus A."/>
            <person name="Jin M."/>
            <person name="Gunawan C."/>
            <person name="Balan V."/>
            <person name="Dale B.E."/>
            <person name="Jeffries T.W."/>
            <person name="Zinkel R."/>
            <person name="Barry K.W."/>
            <person name="Grigoriev I.V."/>
            <person name="Gasch A.P."/>
        </authorList>
    </citation>
    <scope>NUCLEOTIDE SEQUENCE [LARGE SCALE GENOMIC DNA]</scope>
    <source>
        <strain evidence="6">NRRL Y-27907 / 11-Y1</strain>
    </source>
</reference>
<dbReference type="PANTHER" id="PTHR28532">
    <property type="entry name" value="GEO13458P1"/>
    <property type="match status" value="1"/>
</dbReference>
<dbReference type="InParanoid" id="G3AHD9"/>
<evidence type="ECO:0000256" key="1">
    <source>
        <dbReference type="ARBA" id="ARBA00038090"/>
    </source>
</evidence>
<evidence type="ECO:0000256" key="2">
    <source>
        <dbReference type="SAM" id="Coils"/>
    </source>
</evidence>
<dbReference type="OrthoDB" id="20669at2759"/>
<feature type="coiled-coil region" evidence="2">
    <location>
        <begin position="60"/>
        <end position="87"/>
    </location>
</feature>
<dbReference type="Pfam" id="PF09811">
    <property type="entry name" value="Yae1_N"/>
    <property type="match status" value="1"/>
</dbReference>
<evidence type="ECO:0000259" key="4">
    <source>
        <dbReference type="Pfam" id="PF09811"/>
    </source>
</evidence>
<dbReference type="GeneID" id="18872958"/>
<evidence type="ECO:0000256" key="3">
    <source>
        <dbReference type="SAM" id="MobiDB-lite"/>
    </source>
</evidence>
<dbReference type="Proteomes" id="UP000000709">
    <property type="component" value="Unassembled WGS sequence"/>
</dbReference>
<feature type="domain" description="Essential protein Yae1 N-terminal" evidence="4">
    <location>
        <begin position="22"/>
        <end position="60"/>
    </location>
</feature>
<comment type="similarity">
    <text evidence="1">Belongs to the LTO1 family.</text>
</comment>
<dbReference type="FunCoup" id="G3AHD9">
    <property type="interactions" value="22"/>
</dbReference>
<keyword evidence="6" id="KW-1185">Reference proteome</keyword>
<dbReference type="OMA" id="VGFQRFV"/>
<dbReference type="InterPro" id="IPR052436">
    <property type="entry name" value="LTO1_adapter"/>
</dbReference>
<dbReference type="PANTHER" id="PTHR28532:SF1">
    <property type="entry name" value="ORAL CANCER OVEREXPRESSED 1"/>
    <property type="match status" value="1"/>
</dbReference>
<dbReference type="HOGENOM" id="CLU_136375_0_0_1"/>
<feature type="region of interest" description="Disordered" evidence="3">
    <location>
        <begin position="1"/>
        <end position="31"/>
    </location>
</feature>
<feature type="compositionally biased region" description="Basic and acidic residues" evidence="3">
    <location>
        <begin position="17"/>
        <end position="27"/>
    </location>
</feature>
<gene>
    <name evidence="5" type="ORF">SPAPADRAFT_59524</name>
</gene>
<feature type="compositionally biased region" description="Acidic residues" evidence="3">
    <location>
        <begin position="1"/>
        <end position="16"/>
    </location>
</feature>
<dbReference type="InterPro" id="IPR019191">
    <property type="entry name" value="Essential_protein_Yae1_N"/>
</dbReference>
<dbReference type="EMBL" id="GL996500">
    <property type="protein sequence ID" value="EGW34104.1"/>
    <property type="molecule type" value="Genomic_DNA"/>
</dbReference>
<sequence>MTDFNIDSEEILNPEEESYKSGYKEGQDQSTNEQYIEGKQYGLQTGFQRFLVVGYIQGLVDQWRKRLSQYEGNITSLESHLRQLEELIDGIPSGNSDAEVAEYETRLTKARNKVRVISTLTKDNSNINSLDDLIKSVGGQLSTSENVDEMW</sequence>
<keyword evidence="2" id="KW-0175">Coiled coil</keyword>
<organism evidence="6">
    <name type="scientific">Spathaspora passalidarum (strain NRRL Y-27907 / 11-Y1)</name>
    <dbReference type="NCBI Taxonomy" id="619300"/>
    <lineage>
        <taxon>Eukaryota</taxon>
        <taxon>Fungi</taxon>
        <taxon>Dikarya</taxon>
        <taxon>Ascomycota</taxon>
        <taxon>Saccharomycotina</taxon>
        <taxon>Pichiomycetes</taxon>
        <taxon>Debaryomycetaceae</taxon>
        <taxon>Spathaspora</taxon>
    </lineage>
</organism>
<accession>G3AHD9</accession>
<dbReference type="STRING" id="619300.G3AHD9"/>
<proteinExistence type="inferred from homology"/>
<name>G3AHD9_SPAPN</name>
<dbReference type="RefSeq" id="XP_007373688.1">
    <property type="nucleotide sequence ID" value="XM_007373626.1"/>
</dbReference>
<evidence type="ECO:0000313" key="5">
    <source>
        <dbReference type="EMBL" id="EGW34104.1"/>
    </source>
</evidence>
<protein>
    <recommendedName>
        <fullName evidence="4">Essential protein Yae1 N-terminal domain-containing protein</fullName>
    </recommendedName>
</protein>
<dbReference type="AlphaFoldDB" id="G3AHD9"/>
<dbReference type="KEGG" id="spaa:SPAPADRAFT_59524"/>
<dbReference type="eggNOG" id="KOG4595">
    <property type="taxonomic scope" value="Eukaryota"/>
</dbReference>
<evidence type="ECO:0000313" key="6">
    <source>
        <dbReference type="Proteomes" id="UP000000709"/>
    </source>
</evidence>